<dbReference type="PROSITE" id="PS50931">
    <property type="entry name" value="HTH_LYSR"/>
    <property type="match status" value="1"/>
</dbReference>
<proteinExistence type="inferred from homology"/>
<dbReference type="InterPro" id="IPR005119">
    <property type="entry name" value="LysR_subst-bd"/>
</dbReference>
<comment type="similarity">
    <text evidence="1">Belongs to the LysR transcriptional regulatory family.</text>
</comment>
<dbReference type="EMBL" id="LT629705">
    <property type="protein sequence ID" value="SDO76070.1"/>
    <property type="molecule type" value="Genomic_DNA"/>
</dbReference>
<evidence type="ECO:0000259" key="5">
    <source>
        <dbReference type="PROSITE" id="PS50931"/>
    </source>
</evidence>
<dbReference type="InterPro" id="IPR036388">
    <property type="entry name" value="WH-like_DNA-bd_sf"/>
</dbReference>
<keyword evidence="3" id="KW-0238">DNA-binding</keyword>
<dbReference type="Pfam" id="PF03466">
    <property type="entry name" value="LysR_substrate"/>
    <property type="match status" value="1"/>
</dbReference>
<evidence type="ECO:0000256" key="2">
    <source>
        <dbReference type="ARBA" id="ARBA00023015"/>
    </source>
</evidence>
<evidence type="ECO:0000256" key="1">
    <source>
        <dbReference type="ARBA" id="ARBA00009437"/>
    </source>
</evidence>
<dbReference type="PANTHER" id="PTHR30537">
    <property type="entry name" value="HTH-TYPE TRANSCRIPTIONAL REGULATOR"/>
    <property type="match status" value="1"/>
</dbReference>
<evidence type="ECO:0000313" key="7">
    <source>
        <dbReference type="Proteomes" id="UP000198827"/>
    </source>
</evidence>
<feature type="domain" description="HTH lysR-type" evidence="5">
    <location>
        <begin position="6"/>
        <end position="63"/>
    </location>
</feature>
<gene>
    <name evidence="6" type="ORF">SAMN04489798_3783</name>
</gene>
<dbReference type="OrthoDB" id="5526340at2"/>
<reference evidence="6 7" key="1">
    <citation type="submission" date="2016-10" db="EMBL/GenBank/DDBJ databases">
        <authorList>
            <person name="de Groot N.N."/>
        </authorList>
    </citation>
    <scope>NUCLEOTIDE SEQUENCE [LARGE SCALE GENOMIC DNA]</scope>
    <source>
        <strain evidence="6 7">CECT 7543</strain>
    </source>
</reference>
<accession>A0A1H0M7J6</accession>
<organism evidence="6 7">
    <name type="scientific">Pseudomonas arsenicoxydans</name>
    <dbReference type="NCBI Taxonomy" id="702115"/>
    <lineage>
        <taxon>Bacteria</taxon>
        <taxon>Pseudomonadati</taxon>
        <taxon>Pseudomonadota</taxon>
        <taxon>Gammaproteobacteria</taxon>
        <taxon>Pseudomonadales</taxon>
        <taxon>Pseudomonadaceae</taxon>
        <taxon>Pseudomonas</taxon>
    </lineage>
</organism>
<dbReference type="Pfam" id="PF00126">
    <property type="entry name" value="HTH_1"/>
    <property type="match status" value="1"/>
</dbReference>
<dbReference type="InterPro" id="IPR000847">
    <property type="entry name" value="LysR_HTH_N"/>
</dbReference>
<dbReference type="InterPro" id="IPR036390">
    <property type="entry name" value="WH_DNA-bd_sf"/>
</dbReference>
<dbReference type="PRINTS" id="PR00039">
    <property type="entry name" value="HTHLYSR"/>
</dbReference>
<dbReference type="SUPFAM" id="SSF53850">
    <property type="entry name" value="Periplasmic binding protein-like II"/>
    <property type="match status" value="1"/>
</dbReference>
<evidence type="ECO:0000313" key="6">
    <source>
        <dbReference type="EMBL" id="SDO76070.1"/>
    </source>
</evidence>
<evidence type="ECO:0000256" key="4">
    <source>
        <dbReference type="ARBA" id="ARBA00023163"/>
    </source>
</evidence>
<dbReference type="GO" id="GO:0003700">
    <property type="term" value="F:DNA-binding transcription factor activity"/>
    <property type="evidence" value="ECO:0007669"/>
    <property type="project" value="InterPro"/>
</dbReference>
<dbReference type="AlphaFoldDB" id="A0A1H0M7J6"/>
<dbReference type="RefSeq" id="WP_090183045.1">
    <property type="nucleotide sequence ID" value="NZ_LT629705.1"/>
</dbReference>
<dbReference type="Proteomes" id="UP000198827">
    <property type="component" value="Chromosome I"/>
</dbReference>
<sequence>MYKRYPSVQSMNAFIQAARSGSFSSAARRLDLTHSAISQQIRSLEDFIGQPLFVREGGGSNLTDAGQLFASVLSDGLAQIDRALSSVKNRSVAQRLTLDVDSELAQSWLNPRLPQLLDLLPDHEVVLLSMPRSDRSSFERVDLALRYGYGDWEDCEMTQICGDSVRAVASPALLERHGLQVPMTPAQVLELPLLGYTRRSWIPWLEASEMAPSEPAARVIFDNAANLIAAAEAGVGAGLVRGLLAADALRSGRLVALNDTMIAAHYNLYAVWPPGQAERVAPVVEVIKTLARQTLS</sequence>
<dbReference type="InterPro" id="IPR058163">
    <property type="entry name" value="LysR-type_TF_proteobact-type"/>
</dbReference>
<keyword evidence="2" id="KW-0805">Transcription regulation</keyword>
<keyword evidence="4" id="KW-0804">Transcription</keyword>
<dbReference type="GO" id="GO:0006351">
    <property type="term" value="P:DNA-templated transcription"/>
    <property type="evidence" value="ECO:0007669"/>
    <property type="project" value="TreeGrafter"/>
</dbReference>
<dbReference type="PANTHER" id="PTHR30537:SF79">
    <property type="entry name" value="TRANSCRIPTIONAL REGULATOR-RELATED"/>
    <property type="match status" value="1"/>
</dbReference>
<evidence type="ECO:0000256" key="3">
    <source>
        <dbReference type="ARBA" id="ARBA00023125"/>
    </source>
</evidence>
<dbReference type="GO" id="GO:0043565">
    <property type="term" value="F:sequence-specific DNA binding"/>
    <property type="evidence" value="ECO:0007669"/>
    <property type="project" value="TreeGrafter"/>
</dbReference>
<dbReference type="SUPFAM" id="SSF46785">
    <property type="entry name" value="Winged helix' DNA-binding domain"/>
    <property type="match status" value="1"/>
</dbReference>
<dbReference type="Gene3D" id="1.10.10.10">
    <property type="entry name" value="Winged helix-like DNA-binding domain superfamily/Winged helix DNA-binding domain"/>
    <property type="match status" value="1"/>
</dbReference>
<dbReference type="Gene3D" id="3.40.190.10">
    <property type="entry name" value="Periplasmic binding protein-like II"/>
    <property type="match status" value="2"/>
</dbReference>
<protein>
    <submittedName>
        <fullName evidence="6">ModE molybdate transport repressor domain-containing protein</fullName>
    </submittedName>
</protein>
<name>A0A1H0M7J6_9PSED</name>